<feature type="region of interest" description="Disordered" evidence="1">
    <location>
        <begin position="467"/>
        <end position="496"/>
    </location>
</feature>
<organism evidence="3 5">
    <name type="scientific">Cricetulus griseus</name>
    <name type="common">Chinese hamster</name>
    <name type="synonym">Cricetulus barabensis griseus</name>
    <dbReference type="NCBI Taxonomy" id="10029"/>
    <lineage>
        <taxon>Eukaryota</taxon>
        <taxon>Metazoa</taxon>
        <taxon>Chordata</taxon>
        <taxon>Craniata</taxon>
        <taxon>Vertebrata</taxon>
        <taxon>Euteleostomi</taxon>
        <taxon>Mammalia</taxon>
        <taxon>Eutheria</taxon>
        <taxon>Euarchontoglires</taxon>
        <taxon>Glires</taxon>
        <taxon>Rodentia</taxon>
        <taxon>Myomorpha</taxon>
        <taxon>Muroidea</taxon>
        <taxon>Cricetidae</taxon>
        <taxon>Cricetinae</taxon>
        <taxon>Cricetulus</taxon>
    </lineage>
</organism>
<dbReference type="OrthoDB" id="2151530at2759"/>
<dbReference type="Proteomes" id="UP000001075">
    <property type="component" value="Unassembled WGS sequence"/>
</dbReference>
<evidence type="ECO:0000313" key="8">
    <source>
        <dbReference type="RefSeq" id="XP_035306336.1"/>
    </source>
</evidence>
<dbReference type="InterPro" id="IPR040120">
    <property type="entry name" value="C19orf44-like"/>
</dbReference>
<evidence type="ECO:0000313" key="5">
    <source>
        <dbReference type="Proteomes" id="UP000001075"/>
    </source>
</evidence>
<evidence type="ECO:0000256" key="1">
    <source>
        <dbReference type="SAM" id="MobiDB-lite"/>
    </source>
</evidence>
<feature type="region of interest" description="Disordered" evidence="1">
    <location>
        <begin position="371"/>
        <end position="416"/>
    </location>
</feature>
<reference evidence="7 8" key="5">
    <citation type="submission" date="2025-04" db="UniProtKB">
        <authorList>
            <consortium name="RefSeq"/>
        </authorList>
    </citation>
    <scope>IDENTIFICATION</scope>
    <source>
        <strain evidence="7 8">17A/GY</strain>
        <tissue evidence="7 8">Liver</tissue>
    </source>
</reference>
<reference evidence="5" key="1">
    <citation type="journal article" date="2011" name="Nat. Biotechnol.">
        <title>The genomic sequence of the Chinese hamster ovary (CHO)-K1 cell line.</title>
        <authorList>
            <person name="Xu X."/>
            <person name="Nagarajan H."/>
            <person name="Lewis N.E."/>
            <person name="Pan S."/>
            <person name="Cai Z."/>
            <person name="Liu X."/>
            <person name="Chen W."/>
            <person name="Xie M."/>
            <person name="Wang W."/>
            <person name="Hammond S."/>
            <person name="Andersen M.R."/>
            <person name="Neff N."/>
            <person name="Passarelli B."/>
            <person name="Koh W."/>
            <person name="Fan H.C."/>
            <person name="Wang J."/>
            <person name="Gui Y."/>
            <person name="Lee K.H."/>
            <person name="Betenbaugh M.J."/>
            <person name="Quake S.R."/>
            <person name="Famili I."/>
            <person name="Palsson B.O."/>
            <person name="Wang J."/>
        </authorList>
    </citation>
    <scope>NUCLEOTIDE SEQUENCE [LARGE SCALE GENOMIC DNA]</scope>
    <source>
        <strain evidence="5">CHO K1 cell line</strain>
    </source>
</reference>
<keyword evidence="6" id="KW-1185">Reference proteome</keyword>
<dbReference type="OMA" id="FKINVMT"/>
<feature type="compositionally biased region" description="Polar residues" evidence="1">
    <location>
        <begin position="472"/>
        <end position="496"/>
    </location>
</feature>
<gene>
    <name evidence="4 7 8" type="primary">C1H19orf44</name>
    <name evidence="3" type="ORF">I79_005173</name>
</gene>
<dbReference type="Proteomes" id="UP000694386">
    <property type="component" value="Unplaced"/>
</dbReference>
<dbReference type="InterPro" id="IPR027884">
    <property type="entry name" value="DUF4614"/>
</dbReference>
<dbReference type="RefSeq" id="XP_003499127.1">
    <property type="nucleotide sequence ID" value="XM_003499079.5"/>
</dbReference>
<dbReference type="PaxDb" id="10029-XP_007627290.1"/>
<protein>
    <submittedName>
        <fullName evidence="4">RIKEN cDNA 1700030K09 gene</fullName>
    </submittedName>
    <submittedName>
        <fullName evidence="7 8">Uncharacterized protein C19orf44 homolog isoform X1</fullName>
    </submittedName>
    <submittedName>
        <fullName evidence="3">Uncharacterized protein C19orf44-like</fullName>
    </submittedName>
</protein>
<feature type="region of interest" description="Disordered" evidence="1">
    <location>
        <begin position="305"/>
        <end position="349"/>
    </location>
</feature>
<dbReference type="eggNOG" id="ENOG502RMHR">
    <property type="taxonomic scope" value="Eukaryota"/>
</dbReference>
<feature type="compositionally biased region" description="Basic and acidic residues" evidence="1">
    <location>
        <begin position="371"/>
        <end position="381"/>
    </location>
</feature>
<dbReference type="RefSeq" id="XP_035306336.1">
    <property type="nucleotide sequence ID" value="XM_035450445.1"/>
</dbReference>
<dbReference type="GeneID" id="100758930"/>
<reference evidence="6" key="3">
    <citation type="journal article" date="2018" name="Biotechnol. Bioeng.">
        <title>A reference genome of the Chinese hamster based on a hybrid assembly strategy.</title>
        <authorList>
            <person name="Rupp O."/>
            <person name="MacDonald M.L."/>
            <person name="Li S."/>
            <person name="Dhiman H."/>
            <person name="Polson S."/>
            <person name="Griep S."/>
            <person name="Heffner K."/>
            <person name="Hernandez I."/>
            <person name="Brinkrolf K."/>
            <person name="Jadhav V."/>
            <person name="Samoudi M."/>
            <person name="Hao H."/>
            <person name="Kingham B."/>
            <person name="Goesmann A."/>
            <person name="Betenbaugh M.J."/>
            <person name="Lewis N.E."/>
            <person name="Borth N."/>
            <person name="Lee K.H."/>
        </authorList>
    </citation>
    <scope>NUCLEOTIDE SEQUENCE [LARGE SCALE GENOMIC DNA]</scope>
    <source>
        <strain evidence="6">17A/GY</strain>
    </source>
</reference>
<reference evidence="3" key="2">
    <citation type="submission" date="2011-08" db="EMBL/GenBank/DDBJ databases">
        <title>The genomic sequence of the Chinese hamster ovary CHO-K1 cell line.</title>
        <authorList>
            <person name="Xu X."/>
            <person name="Nagarajan H."/>
            <person name="Lewis N.E."/>
            <person name="Pan S."/>
            <person name="Cai Z."/>
            <person name="Liu X."/>
            <person name="Chen W."/>
            <person name="Xie M."/>
            <person name="Wang W."/>
            <person name="Hammond S."/>
            <person name="Andersen M.R."/>
            <person name="Neff N."/>
            <person name="Passarelli B."/>
            <person name="Koh W."/>
            <person name="Fan C.H."/>
            <person name="Wang J."/>
            <person name="Gui Y."/>
            <person name="Lee K.H."/>
            <person name="Betenbaugh M.J."/>
            <person name="Quake S.R."/>
            <person name="Famili I."/>
            <person name="Palsson B.O."/>
            <person name="Wang J."/>
        </authorList>
    </citation>
    <scope>NUCLEOTIDE SEQUENCE</scope>
</reference>
<feature type="domain" description="DUF4614" evidence="2">
    <location>
        <begin position="466"/>
        <end position="632"/>
    </location>
</feature>
<sequence>MREEINAGTELTSQMASTRRLIGPPRGVFDFSDMFLEDSRMEDIRNIQAQSLGQVTPGQNRILKRNQRMDEKYLMSKEEAMLGKGPRLGLRPPTITSKTRANEALRKLAQIETKIRSRKQTSMALSDTESDSKTTELHLPKGKDAASAAPSEHPHRTFQKQVCKTPTTKSNGQNGKGSRFLKKKEPSIEARSPVPTVEKGKHIPPPRQKEPARKCDAPDSDEEEIKALLGSLMDSSREEETNRNHQLTSTKVSMIDHGKLSSDQTSTQPGVPSLLSVDCSSSKPSRLFYRLDSPWTLNTGDTVSLTSSPSVTNDLSKSASSKMGCIKLASSPSRSEGRSSEEPVSEAADDSLHDFRINILSIDDLVLADGEKSDVEQKEEGSGWEGMSGRGSPPMSSSRLEEQGPPQHKSSALEGTATAVADEEGLATEVSEHLADSSAETVQSHSMSCMQFVEALTALTASPAYSEDFEPSSRSLASEASLGRTQDTLSQYSSRGQTGLLSRRSLSRTQWGQGVTRVVKETAVQTLDPAFVYQWSKAGGMAAIGPTLGGAYVDPAPIASHVVSADAIEALTAYSPAVLALNDMLKQQLSLTQQFTEASRHLHMSLLQSLDGDSFHYHTLEETKEYIRCHRPAPLTMEAALQEVKEELKS</sequence>
<dbReference type="Proteomes" id="UP001108280">
    <property type="component" value="Chromosome 1"/>
</dbReference>
<dbReference type="Ensembl" id="ENSCGRT00001028198.1">
    <property type="protein sequence ID" value="ENSCGRP00001023952.1"/>
    <property type="gene ID" value="ENSCGRG00001022027.1"/>
</dbReference>
<reference evidence="6" key="4">
    <citation type="journal article" date="2020" name="Biotechnol. Bioeng.">
        <title>Chromosome-scale scaffolds for the Chinese hamster reference genome assembly to facilitate the study of the CHO epigenome.</title>
        <authorList>
            <person name="Hilliard W."/>
            <person name="MacDonald M."/>
            <person name="Lee K.H."/>
        </authorList>
    </citation>
    <scope>NUCLEOTIDE SEQUENCE [LARGE SCALE GENOMIC DNA]</scope>
    <source>
        <strain evidence="6">17A/GY</strain>
    </source>
</reference>
<evidence type="ECO:0000313" key="4">
    <source>
        <dbReference type="Ensembl" id="ENSCGRP00001023952.1"/>
    </source>
</evidence>
<feature type="compositionally biased region" description="Basic and acidic residues" evidence="1">
    <location>
        <begin position="207"/>
        <end position="217"/>
    </location>
</feature>
<dbReference type="CTD" id="110500617"/>
<evidence type="ECO:0000259" key="2">
    <source>
        <dbReference type="Pfam" id="PF15391"/>
    </source>
</evidence>
<evidence type="ECO:0000313" key="6">
    <source>
        <dbReference type="Proteomes" id="UP001108280"/>
    </source>
</evidence>
<evidence type="ECO:0000313" key="3">
    <source>
        <dbReference type="EMBL" id="EGV97514.1"/>
    </source>
</evidence>
<dbReference type="AlphaFoldDB" id="G3H4H2"/>
<feature type="region of interest" description="Disordered" evidence="1">
    <location>
        <begin position="112"/>
        <end position="221"/>
    </location>
</feature>
<feature type="compositionally biased region" description="Polar residues" evidence="1">
    <location>
        <begin position="159"/>
        <end position="173"/>
    </location>
</feature>
<dbReference type="PANTHER" id="PTHR22409">
    <property type="entry name" value="CHROMOSOME 19 OPEN READING FRAME 44"/>
    <property type="match status" value="1"/>
</dbReference>
<feature type="compositionally biased region" description="Polar residues" evidence="1">
    <location>
        <begin position="305"/>
        <end position="321"/>
    </location>
</feature>
<dbReference type="EMBL" id="JH000137">
    <property type="protein sequence ID" value="EGV97514.1"/>
    <property type="molecule type" value="Genomic_DNA"/>
</dbReference>
<dbReference type="RefSeq" id="XP_027250675.1">
    <property type="nucleotide sequence ID" value="XM_027394874.2"/>
</dbReference>
<dbReference type="KEGG" id="cge:100758930"/>
<dbReference type="GlyGen" id="G3H4H2">
    <property type="glycosylation" value="1 site"/>
</dbReference>
<reference evidence="4" key="6">
    <citation type="submission" date="2025-05" db="UniProtKB">
        <authorList>
            <consortium name="Ensembl"/>
        </authorList>
    </citation>
    <scope>IDENTIFICATION</scope>
</reference>
<proteinExistence type="predicted"/>
<feature type="compositionally biased region" description="Basic and acidic residues" evidence="1">
    <location>
        <begin position="130"/>
        <end position="144"/>
    </location>
</feature>
<dbReference type="PANTHER" id="PTHR22409:SF2">
    <property type="entry name" value="CHROMOSOME 19 OPEN READING FRAME 44"/>
    <property type="match status" value="1"/>
</dbReference>
<dbReference type="RefSeq" id="XP_035307343.1">
    <property type="nucleotide sequence ID" value="XM_035451452.1"/>
</dbReference>
<dbReference type="Pfam" id="PF15391">
    <property type="entry name" value="DUF4614"/>
    <property type="match status" value="1"/>
</dbReference>
<accession>G3H4H2</accession>
<name>G3H4H2_CRIGR</name>
<evidence type="ECO:0000313" key="7">
    <source>
        <dbReference type="RefSeq" id="XP_027250675.1"/>
    </source>
</evidence>